<evidence type="ECO:0000313" key="2">
    <source>
        <dbReference type="Proteomes" id="UP000006054"/>
    </source>
</evidence>
<keyword evidence="2" id="KW-1185">Reference proteome</keyword>
<reference evidence="2" key="1">
    <citation type="submission" date="2012-06" db="EMBL/GenBank/DDBJ databases">
        <title>The complete genome of Flexibacter litoralis DSM 6794.</title>
        <authorList>
            <person name="Lucas S."/>
            <person name="Copeland A."/>
            <person name="Lapidus A."/>
            <person name="Glavina del Rio T."/>
            <person name="Dalin E."/>
            <person name="Tice H."/>
            <person name="Bruce D."/>
            <person name="Goodwin L."/>
            <person name="Pitluck S."/>
            <person name="Peters L."/>
            <person name="Ovchinnikova G."/>
            <person name="Lu M."/>
            <person name="Kyrpides N."/>
            <person name="Mavromatis K."/>
            <person name="Ivanova N."/>
            <person name="Brettin T."/>
            <person name="Detter J.C."/>
            <person name="Han C."/>
            <person name="Larimer F."/>
            <person name="Land M."/>
            <person name="Hauser L."/>
            <person name="Markowitz V."/>
            <person name="Cheng J.-F."/>
            <person name="Hugenholtz P."/>
            <person name="Woyke T."/>
            <person name="Wu D."/>
            <person name="Spring S."/>
            <person name="Lang E."/>
            <person name="Kopitz M."/>
            <person name="Brambilla E."/>
            <person name="Klenk H.-P."/>
            <person name="Eisen J.A."/>
        </authorList>
    </citation>
    <scope>NUCLEOTIDE SEQUENCE [LARGE SCALE GENOMIC DNA]</scope>
    <source>
        <strain evidence="2">ATCC 23117 / DSM 6794 / NBRC 15988 / NCIMB 1366 / Sio-4</strain>
    </source>
</reference>
<gene>
    <name evidence="1" type="ordered locus">Fleli_0915</name>
</gene>
<protein>
    <recommendedName>
        <fullName evidence="3">Immunity protein 35 domain-containing protein</fullName>
    </recommendedName>
</protein>
<proteinExistence type="predicted"/>
<dbReference type="EMBL" id="CP003345">
    <property type="protein sequence ID" value="AFM03369.1"/>
    <property type="molecule type" value="Genomic_DNA"/>
</dbReference>
<evidence type="ECO:0000313" key="1">
    <source>
        <dbReference type="EMBL" id="AFM03369.1"/>
    </source>
</evidence>
<accession>I4AHD4</accession>
<dbReference type="RefSeq" id="WP_014796827.1">
    <property type="nucleotide sequence ID" value="NC_018018.1"/>
</dbReference>
<organism evidence="1 2">
    <name type="scientific">Bernardetia litoralis (strain ATCC 23117 / DSM 6794 / NBRC 15988 / NCIMB 1366 / Fx l1 / Sio-4)</name>
    <name type="common">Flexibacter litoralis</name>
    <dbReference type="NCBI Taxonomy" id="880071"/>
    <lineage>
        <taxon>Bacteria</taxon>
        <taxon>Pseudomonadati</taxon>
        <taxon>Bacteroidota</taxon>
        <taxon>Cytophagia</taxon>
        <taxon>Cytophagales</taxon>
        <taxon>Bernardetiaceae</taxon>
        <taxon>Bernardetia</taxon>
    </lineage>
</organism>
<evidence type="ECO:0008006" key="3">
    <source>
        <dbReference type="Google" id="ProtNLM"/>
    </source>
</evidence>
<dbReference type="AlphaFoldDB" id="I4AHD4"/>
<name>I4AHD4_BERLS</name>
<dbReference type="HOGENOM" id="CLU_2142213_0_0_10"/>
<sequence>MISFEQVEILKDKCLNDLSKIYKTKIVQTKLREFDLGYILYYNTETCVLSGSHDVFLGDGCMVIDKNDGSIKSVSIHPVQAFGGITVEDVYKKEKYGIPIENEQEKLHKFMK</sequence>
<dbReference type="Proteomes" id="UP000006054">
    <property type="component" value="Chromosome"/>
</dbReference>
<dbReference type="KEGG" id="fli:Fleli_0915"/>